<reference evidence="1 2" key="1">
    <citation type="submission" date="2024-04" db="EMBL/GenBank/DDBJ databases">
        <title>Genome assembly C_amara_ONT_v2.</title>
        <authorList>
            <person name="Yant L."/>
            <person name="Moore C."/>
            <person name="Slenker M."/>
        </authorList>
    </citation>
    <scope>NUCLEOTIDE SEQUENCE [LARGE SCALE GENOMIC DNA]</scope>
    <source>
        <tissue evidence="1">Leaf</tissue>
    </source>
</reference>
<name>A0ABD1BTD0_CARAN</name>
<evidence type="ECO:0000313" key="2">
    <source>
        <dbReference type="Proteomes" id="UP001558713"/>
    </source>
</evidence>
<comment type="caution">
    <text evidence="1">The sequence shown here is derived from an EMBL/GenBank/DDBJ whole genome shotgun (WGS) entry which is preliminary data.</text>
</comment>
<dbReference type="Pfam" id="PF04078">
    <property type="entry name" value="Rcd1"/>
    <property type="match status" value="1"/>
</dbReference>
<dbReference type="InterPro" id="IPR007216">
    <property type="entry name" value="CNOT9"/>
</dbReference>
<dbReference type="InterPro" id="IPR011989">
    <property type="entry name" value="ARM-like"/>
</dbReference>
<dbReference type="AlphaFoldDB" id="A0ABD1BTD0"/>
<dbReference type="PANTHER" id="PTHR12262">
    <property type="entry name" value="CCR4-NOT TRANSCRIPTION COMPLEX SUBUNIT 9"/>
    <property type="match status" value="1"/>
</dbReference>
<organism evidence="1 2">
    <name type="scientific">Cardamine amara subsp. amara</name>
    <dbReference type="NCBI Taxonomy" id="228776"/>
    <lineage>
        <taxon>Eukaryota</taxon>
        <taxon>Viridiplantae</taxon>
        <taxon>Streptophyta</taxon>
        <taxon>Embryophyta</taxon>
        <taxon>Tracheophyta</taxon>
        <taxon>Spermatophyta</taxon>
        <taxon>Magnoliopsida</taxon>
        <taxon>eudicotyledons</taxon>
        <taxon>Gunneridae</taxon>
        <taxon>Pentapetalae</taxon>
        <taxon>rosids</taxon>
        <taxon>malvids</taxon>
        <taxon>Brassicales</taxon>
        <taxon>Brassicaceae</taxon>
        <taxon>Cardamineae</taxon>
        <taxon>Cardamine</taxon>
    </lineage>
</organism>
<proteinExistence type="predicted"/>
<dbReference type="EMBL" id="JBANAX010000153">
    <property type="protein sequence ID" value="KAL1220453.1"/>
    <property type="molecule type" value="Genomic_DNA"/>
</dbReference>
<accession>A0ABD1BTD0</accession>
<sequence length="318" mass="36102">MVNLPDHLYEDYSQLTLTPFSSSAASSSSAAPMPSIVYQMNPALIFRWINDFRSLNPAVSDFSLLNLVNVHNDNNEFLPRLLWYSNHTVGMMLQEVSVACRHLAGRITLPFFPPLKPARVYNVLLLFQGIALHPETRPLFLKAKMPHYFYPLMDIGVTDKLREKIRLGALGVIAHLLKTPFEGAAIRFLMDTGAFNFCIKPIEFGSTESKTVAVFILQKIMSSKEGLQYCVVLPDRFFAIIDLLQNLLVYISNMARPSSSLFSLVVSCYSKISQNHRARLGLRRFTPVMLFNGTFTNLLARDPDADNYWKQLIKNMEN</sequence>
<evidence type="ECO:0000313" key="1">
    <source>
        <dbReference type="EMBL" id="KAL1220453.1"/>
    </source>
</evidence>
<dbReference type="Proteomes" id="UP001558713">
    <property type="component" value="Unassembled WGS sequence"/>
</dbReference>
<gene>
    <name evidence="1" type="ORF">V5N11_013202</name>
</gene>
<keyword evidence="2" id="KW-1185">Reference proteome</keyword>
<protein>
    <submittedName>
        <fullName evidence="1">Uncharacterized protein</fullName>
    </submittedName>
</protein>
<dbReference type="Gene3D" id="1.25.10.10">
    <property type="entry name" value="Leucine-rich Repeat Variant"/>
    <property type="match status" value="1"/>
</dbReference>